<dbReference type="InterPro" id="IPR027417">
    <property type="entry name" value="P-loop_NTPase"/>
</dbReference>
<dbReference type="Pfam" id="PF20454">
    <property type="entry name" value="GpA_nuclease"/>
    <property type="match status" value="1"/>
</dbReference>
<accession>A0A1S7LLF4</accession>
<dbReference type="GO" id="GO:0005524">
    <property type="term" value="F:ATP binding"/>
    <property type="evidence" value="ECO:0007669"/>
    <property type="project" value="InterPro"/>
</dbReference>
<feature type="domain" description="Phage terminase large subunit GpA ATPase" evidence="1">
    <location>
        <begin position="23"/>
        <end position="268"/>
    </location>
</feature>
<dbReference type="InterPro" id="IPR051220">
    <property type="entry name" value="TFA_Chaperone"/>
</dbReference>
<protein>
    <submittedName>
        <fullName evidence="3">Phage terminase GpA</fullName>
    </submittedName>
</protein>
<dbReference type="PANTHER" id="PTHR34413:SF2">
    <property type="entry name" value="PROPHAGE TAIL FIBER ASSEMBLY PROTEIN HOMOLOG TFAE-RELATED"/>
    <property type="match status" value="1"/>
</dbReference>
<feature type="domain" description="Terminase large subunit GpA endonuclease" evidence="2">
    <location>
        <begin position="278"/>
        <end position="553"/>
    </location>
</feature>
<reference evidence="3" key="1">
    <citation type="submission" date="2015-04" db="EMBL/GenBank/DDBJ databases">
        <authorList>
            <person name="Syromyatnikov M.Y."/>
            <person name="Popov V.N."/>
        </authorList>
    </citation>
    <scope>NUCLEOTIDE SEQUENCE</scope>
    <source>
        <strain evidence="3">MO-1</strain>
    </source>
</reference>
<dbReference type="InterPro" id="IPR046453">
    <property type="entry name" value="GpA_ATPase"/>
</dbReference>
<organism evidence="3">
    <name type="scientific">Magnetococcus massalia (strain MO-1)</name>
    <dbReference type="NCBI Taxonomy" id="451514"/>
    <lineage>
        <taxon>Bacteria</taxon>
        <taxon>Pseudomonadati</taxon>
        <taxon>Pseudomonadota</taxon>
        <taxon>Magnetococcia</taxon>
        <taxon>Magnetococcales</taxon>
        <taxon>Magnetococcaceae</taxon>
        <taxon>Magnetococcus</taxon>
    </lineage>
</organism>
<dbReference type="SUPFAM" id="SSF52540">
    <property type="entry name" value="P-loop containing nucleoside triphosphate hydrolases"/>
    <property type="match status" value="1"/>
</dbReference>
<dbReference type="InterPro" id="IPR046454">
    <property type="entry name" value="GpA_endonuclease"/>
</dbReference>
<dbReference type="AlphaFoldDB" id="A0A1S7LLF4"/>
<gene>
    <name evidence="3" type="ORF">MAGMO_2427</name>
</gene>
<dbReference type="GO" id="GO:0016887">
    <property type="term" value="F:ATP hydrolysis activity"/>
    <property type="evidence" value="ECO:0007669"/>
    <property type="project" value="InterPro"/>
</dbReference>
<dbReference type="InterPro" id="IPR008866">
    <property type="entry name" value="Phage_lambda_GpA-like"/>
</dbReference>
<dbReference type="PANTHER" id="PTHR34413">
    <property type="entry name" value="PROPHAGE TAIL FIBER ASSEMBLY PROTEIN HOMOLOG TFAE-RELATED-RELATED"/>
    <property type="match status" value="1"/>
</dbReference>
<proteinExistence type="inferred from homology"/>
<dbReference type="Pfam" id="PF05876">
    <property type="entry name" value="GpA_ATPase"/>
    <property type="match status" value="1"/>
</dbReference>
<dbReference type="EMBL" id="LO017727">
    <property type="protein sequence ID" value="CRH06586.1"/>
    <property type="molecule type" value="Genomic_DNA"/>
</dbReference>
<sequence length="601" mass="67645">MPDPRLTVSEWADEHRMLSSVASGEPGPWRTDRTPYLKEVMDCLSPNSPIERVVAMFGSQLGKTECGLNWVGYVIQHAPGPMLMVQPTVEMAKRYSKQRVGPLIESSSEIRERVKPARSRDSGNTVLSKEFPGGILLMTGANSAVGLSSAPIRYLFMDEVDRFPGDADGEGDPVALAIQRTANFSNRKVLLTSTPTIKGFSRIEASYAESDQRQFWVPCPECGEFQVLSWAQVKWPKGKRNEAFYLCPFCEAQLADHQKGWMLENGVWRAAAEGDGKTAGFHLSSLYSPHGWTSWGDIAVEHGLVHKDPPRLKVWINTKLGETWEEDADRVDGEGLMERREAWGELLPADVAVLTAGVDVQDDRLEIEIVGWGRDEESWSIDYRVLWGDPSSPAVWEDLDNLLRRPLGHSRQLSDMTIRAAAIDTGGHHTLKSYAFCRSRQGRRIWAIKGRGGMGVPIWPRKPSTKNKGKVPLFIVGVDACKEAILSRLRIEEPGPGYLHFPMQRDADYFKQLTAESVVTRYHKGRPIREWKKRDSDRNEALDCRVYAMAALQGLIAMGYRLNRDAEKVSERPLKNAIPESGKVQPKRIKPQRRVIQSNWM</sequence>
<name>A0A1S7LLF4_MAGMO</name>
<evidence type="ECO:0000313" key="3">
    <source>
        <dbReference type="EMBL" id="CRH06586.1"/>
    </source>
</evidence>
<dbReference type="Gene3D" id="3.40.50.300">
    <property type="entry name" value="P-loop containing nucleotide triphosphate hydrolases"/>
    <property type="match status" value="1"/>
</dbReference>
<evidence type="ECO:0000259" key="1">
    <source>
        <dbReference type="Pfam" id="PF05876"/>
    </source>
</evidence>
<dbReference type="GO" id="GO:0004519">
    <property type="term" value="F:endonuclease activity"/>
    <property type="evidence" value="ECO:0007669"/>
    <property type="project" value="InterPro"/>
</dbReference>
<dbReference type="HAMAP" id="MF_04144">
    <property type="entry name" value="TERL_LAMBDA"/>
    <property type="match status" value="1"/>
</dbReference>
<evidence type="ECO:0000259" key="2">
    <source>
        <dbReference type="Pfam" id="PF20454"/>
    </source>
</evidence>